<comment type="subcellular location">
    <subcellularLocation>
        <location evidence="1">Membrane</location>
        <topology evidence="1">Multi-pass membrane protein</topology>
    </subcellularLocation>
</comment>
<dbReference type="PROSITE" id="PS51202">
    <property type="entry name" value="RCK_C"/>
    <property type="match status" value="1"/>
</dbReference>
<proteinExistence type="inferred from homology"/>
<keyword evidence="12" id="KW-1185">Reference proteome</keyword>
<organism evidence="11 12">
    <name type="scientific">Bombilactobacillus thymidiniphilus</name>
    <dbReference type="NCBI Taxonomy" id="2923363"/>
    <lineage>
        <taxon>Bacteria</taxon>
        <taxon>Bacillati</taxon>
        <taxon>Bacillota</taxon>
        <taxon>Bacilli</taxon>
        <taxon>Lactobacillales</taxon>
        <taxon>Lactobacillaceae</taxon>
        <taxon>Bombilactobacillus</taxon>
    </lineage>
</organism>
<keyword evidence="4" id="KW-0050">Antiport</keyword>
<dbReference type="PANTHER" id="PTHR43562:SF1">
    <property type="entry name" value="NA(+)_H(+) ANTIPORTER YJBQ-RELATED"/>
    <property type="match status" value="1"/>
</dbReference>
<evidence type="ECO:0000256" key="5">
    <source>
        <dbReference type="ARBA" id="ARBA00022692"/>
    </source>
</evidence>
<dbReference type="InterPro" id="IPR036291">
    <property type="entry name" value="NAD(P)-bd_dom_sf"/>
</dbReference>
<keyword evidence="8 9" id="KW-0472">Membrane</keyword>
<feature type="transmembrane region" description="Helical" evidence="9">
    <location>
        <begin position="55"/>
        <end position="74"/>
    </location>
</feature>
<dbReference type="Proteomes" id="UP000831947">
    <property type="component" value="Chromosome"/>
</dbReference>
<dbReference type="InterPro" id="IPR006037">
    <property type="entry name" value="RCK_C"/>
</dbReference>
<evidence type="ECO:0000256" key="1">
    <source>
        <dbReference type="ARBA" id="ARBA00004141"/>
    </source>
</evidence>
<feature type="transmembrane region" description="Helical" evidence="9">
    <location>
        <begin position="28"/>
        <end position="49"/>
    </location>
</feature>
<keyword evidence="3" id="KW-0813">Transport</keyword>
<dbReference type="SUPFAM" id="SSF51735">
    <property type="entry name" value="NAD(P)-binding Rossmann-fold domains"/>
    <property type="match status" value="1"/>
</dbReference>
<evidence type="ECO:0000256" key="6">
    <source>
        <dbReference type="ARBA" id="ARBA00022989"/>
    </source>
</evidence>
<dbReference type="InterPro" id="IPR036721">
    <property type="entry name" value="RCK_C_sf"/>
</dbReference>
<dbReference type="Gene3D" id="1.20.1530.20">
    <property type="match status" value="1"/>
</dbReference>
<feature type="domain" description="RCK C-terminal" evidence="10">
    <location>
        <begin position="399"/>
        <end position="478"/>
    </location>
</feature>
<evidence type="ECO:0000259" key="10">
    <source>
        <dbReference type="PROSITE" id="PS51202"/>
    </source>
</evidence>
<dbReference type="Gene3D" id="3.40.50.720">
    <property type="entry name" value="NAD(P)-binding Rossmann-like Domain"/>
    <property type="match status" value="1"/>
</dbReference>
<dbReference type="InterPro" id="IPR006153">
    <property type="entry name" value="Cation/H_exchanger_TM"/>
</dbReference>
<feature type="transmembrane region" description="Helical" evidence="9">
    <location>
        <begin position="201"/>
        <end position="221"/>
    </location>
</feature>
<feature type="transmembrane region" description="Helical" evidence="9">
    <location>
        <begin position="170"/>
        <end position="189"/>
    </location>
</feature>
<name>A0ABY4PEH3_9LACO</name>
<dbReference type="InterPro" id="IPR038770">
    <property type="entry name" value="Na+/solute_symporter_sf"/>
</dbReference>
<gene>
    <name evidence="11" type="ORF">MOO47_02945</name>
</gene>
<sequence length="480" mass="53105">MFATVPLGVMISILKENNLLGNTYGQTLLLVGVLGEIIPLLGLTVYSSIKSGNGATLWLLSLVFLAAAFLLTRFHNFFKNFNKFTKSTTQLDMRFAFLVIIILVVMAVSVGAENILGAFLAGIVIKLLEPQKSTEMKLNAIGYGLLIPFFFILTGVKLNLVTLLSSKTTLILIPLLLVAFLIAKLPSYFGLQLLFSKKNSIAGTWLAETTITLVISGVAIAQDIHALTSEQGGAFIIGAVLTCLLGPLMFKKLYQPEEQQVNKTNVHIIGVTSLSVTACQQLPSEWYDVSLYTTHQESYETFHSTAPVTGVRNLDEKTLIEEGVFDTDILVIAHIFSQTNYELALAAKKYGVERVLVRLDNPDLEETSQMTQKLEQADIEYFNTFDVGVGVLRSAIESPRILPLITSVHSQIFEFEILNPNFAGTQISQLPKDVTISRIIRQRKSLIPHGETIMQLHDHLILTGPWEEISKLHTDLSKPR</sequence>
<evidence type="ECO:0000313" key="11">
    <source>
        <dbReference type="EMBL" id="UQS84125.1"/>
    </source>
</evidence>
<evidence type="ECO:0000256" key="4">
    <source>
        <dbReference type="ARBA" id="ARBA00022449"/>
    </source>
</evidence>
<evidence type="ECO:0000256" key="2">
    <source>
        <dbReference type="ARBA" id="ARBA00005551"/>
    </source>
</evidence>
<evidence type="ECO:0000313" key="12">
    <source>
        <dbReference type="Proteomes" id="UP000831947"/>
    </source>
</evidence>
<dbReference type="Pfam" id="PF02080">
    <property type="entry name" value="TrkA_C"/>
    <property type="match status" value="1"/>
</dbReference>
<reference evidence="11 12" key="1">
    <citation type="journal article" date="2022" name="Int. J. Syst. Evol. Microbiol.">
        <title>Apilactobacillus apisilvae sp. nov., Nicolia spurrieriana gen. nov. sp. nov., Bombilactobacillus folatiphilus sp. nov. and Bombilactobacillus thymidiniphilus sp. nov., four new lactic acid bacterial isolates from stingless bees Tetragonula carbonaria and Austroplebeia australis.</title>
        <authorList>
            <person name="Oliphant S.A."/>
            <person name="Watson-Haigh N.S."/>
            <person name="Sumby K.M."/>
            <person name="Gardner J."/>
            <person name="Groom S."/>
            <person name="Jiranek V."/>
        </authorList>
    </citation>
    <scope>NUCLEOTIDE SEQUENCE [LARGE SCALE GENOMIC DNA]</scope>
    <source>
        <strain evidence="11 12">SG4_A1</strain>
    </source>
</reference>
<accession>A0ABY4PEH3</accession>
<keyword evidence="5 9" id="KW-0812">Transmembrane</keyword>
<feature type="transmembrane region" description="Helical" evidence="9">
    <location>
        <begin position="140"/>
        <end position="158"/>
    </location>
</feature>
<evidence type="ECO:0000256" key="9">
    <source>
        <dbReference type="SAM" id="Phobius"/>
    </source>
</evidence>
<dbReference type="Pfam" id="PF00999">
    <property type="entry name" value="Na_H_Exchanger"/>
    <property type="match status" value="1"/>
</dbReference>
<dbReference type="SUPFAM" id="SSF116726">
    <property type="entry name" value="TrkA C-terminal domain-like"/>
    <property type="match status" value="1"/>
</dbReference>
<feature type="transmembrane region" description="Helical" evidence="9">
    <location>
        <begin position="95"/>
        <end position="128"/>
    </location>
</feature>
<dbReference type="EMBL" id="CP093365">
    <property type="protein sequence ID" value="UQS84125.1"/>
    <property type="molecule type" value="Genomic_DNA"/>
</dbReference>
<evidence type="ECO:0000256" key="7">
    <source>
        <dbReference type="ARBA" id="ARBA00023065"/>
    </source>
</evidence>
<keyword evidence="7" id="KW-0406">Ion transport</keyword>
<dbReference type="RefSeq" id="WP_249513309.1">
    <property type="nucleotide sequence ID" value="NZ_CP093365.1"/>
</dbReference>
<dbReference type="Gene3D" id="3.30.70.1450">
    <property type="entry name" value="Regulator of K+ conductance, C-terminal domain"/>
    <property type="match status" value="1"/>
</dbReference>
<evidence type="ECO:0000256" key="8">
    <source>
        <dbReference type="ARBA" id="ARBA00023136"/>
    </source>
</evidence>
<keyword evidence="6 9" id="KW-1133">Transmembrane helix</keyword>
<dbReference type="PANTHER" id="PTHR43562">
    <property type="entry name" value="NAPA-TYPE SODIUM/HYDROGEN ANTIPORTER"/>
    <property type="match status" value="1"/>
</dbReference>
<evidence type="ECO:0000256" key="3">
    <source>
        <dbReference type="ARBA" id="ARBA00022448"/>
    </source>
</evidence>
<comment type="similarity">
    <text evidence="2">Belongs to the monovalent cation:proton antiporter 2 (CPA2) transporter (TC 2.A.37) family.</text>
</comment>
<feature type="transmembrane region" description="Helical" evidence="9">
    <location>
        <begin position="233"/>
        <end position="250"/>
    </location>
</feature>
<protein>
    <submittedName>
        <fullName evidence="11">Cation:proton antiporter</fullName>
    </submittedName>
</protein>